<dbReference type="EMBL" id="MT631596">
    <property type="protein sequence ID" value="QNO54878.1"/>
    <property type="molecule type" value="Genomic_DNA"/>
</dbReference>
<sequence>MEKRTLFSLYFSIVAAILGLSIISPLMPSIAIDLKATGVWMGLIFSGFAISRAIIIGSFIGTIIF</sequence>
<dbReference type="InterPro" id="IPR036259">
    <property type="entry name" value="MFS_trans_sf"/>
</dbReference>
<keyword evidence="1" id="KW-0812">Transmembrane</keyword>
<dbReference type="SUPFAM" id="SSF103473">
    <property type="entry name" value="MFS general substrate transporter"/>
    <property type="match status" value="1"/>
</dbReference>
<feature type="transmembrane region" description="Helical" evidence="1">
    <location>
        <begin position="7"/>
        <end position="27"/>
    </location>
</feature>
<protein>
    <submittedName>
        <fullName evidence="2">Uncharacterized protein</fullName>
    </submittedName>
</protein>
<evidence type="ECO:0000256" key="1">
    <source>
        <dbReference type="SAM" id="Phobius"/>
    </source>
</evidence>
<gene>
    <name evidence="2" type="ORF">GHJHFCIO_00028</name>
</gene>
<evidence type="ECO:0000313" key="2">
    <source>
        <dbReference type="EMBL" id="QNO54878.1"/>
    </source>
</evidence>
<dbReference type="AlphaFoldDB" id="A0A7G9Z3P4"/>
<feature type="transmembrane region" description="Helical" evidence="1">
    <location>
        <begin position="39"/>
        <end position="64"/>
    </location>
</feature>
<keyword evidence="1" id="KW-1133">Transmembrane helix</keyword>
<keyword evidence="1" id="KW-0472">Membrane</keyword>
<name>A0A7G9Z3P4_9EURY</name>
<organism evidence="2">
    <name type="scientific">Candidatus Methanophaga sp. ANME-1 ERB7</name>
    <dbReference type="NCBI Taxonomy" id="2759913"/>
    <lineage>
        <taxon>Archaea</taxon>
        <taxon>Methanobacteriati</taxon>
        <taxon>Methanobacteriota</taxon>
        <taxon>Stenosarchaea group</taxon>
        <taxon>Methanomicrobia</taxon>
        <taxon>Candidatus Methanophagales</taxon>
        <taxon>Candidatus Methanophagaceae</taxon>
        <taxon>Candidatus Methanophaga</taxon>
    </lineage>
</organism>
<proteinExistence type="predicted"/>
<accession>A0A7G9Z3P4</accession>
<reference evidence="2" key="1">
    <citation type="submission" date="2020-06" db="EMBL/GenBank/DDBJ databases">
        <title>Unique genomic features of the anaerobic methanotrophic archaea.</title>
        <authorList>
            <person name="Chadwick G.L."/>
            <person name="Skennerton C.T."/>
            <person name="Laso-Perez R."/>
            <person name="Leu A.O."/>
            <person name="Speth D.R."/>
            <person name="Yu H."/>
            <person name="Morgan-Lang C."/>
            <person name="Hatzenpichler R."/>
            <person name="Goudeau D."/>
            <person name="Malmstrom R."/>
            <person name="Brazelton W.J."/>
            <person name="Woyke T."/>
            <person name="Hallam S.J."/>
            <person name="Tyson G.W."/>
            <person name="Wegener G."/>
            <person name="Boetius A."/>
            <person name="Orphan V."/>
        </authorList>
    </citation>
    <scope>NUCLEOTIDE SEQUENCE</scope>
</reference>